<dbReference type="RefSeq" id="WP_067714941.1">
    <property type="nucleotide sequence ID" value="NZ_LPVJ01000027.1"/>
</dbReference>
<dbReference type="Pfam" id="PF00145">
    <property type="entry name" value="DNA_methylase"/>
    <property type="match status" value="1"/>
</dbReference>
<dbReference type="EMBL" id="LPVJ01000027">
    <property type="protein sequence ID" value="KUO96145.1"/>
    <property type="molecule type" value="Genomic_DNA"/>
</dbReference>
<keyword evidence="3 6" id="KW-0808">Transferase</keyword>
<dbReference type="OrthoDB" id="9813719at2"/>
<evidence type="ECO:0000256" key="2">
    <source>
        <dbReference type="ARBA" id="ARBA00022603"/>
    </source>
</evidence>
<comment type="caution">
    <text evidence="9">The sequence shown here is derived from an EMBL/GenBank/DDBJ whole genome shotgun (WGS) entry which is preliminary data.</text>
</comment>
<keyword evidence="2 6" id="KW-0489">Methyltransferase</keyword>
<dbReference type="InterPro" id="IPR029063">
    <property type="entry name" value="SAM-dependent_MTases_sf"/>
</dbReference>
<dbReference type="Proteomes" id="UP000053557">
    <property type="component" value="Unassembled WGS sequence"/>
</dbReference>
<comment type="similarity">
    <text evidence="6 7">Belongs to the class I-like SAM-binding methyltransferase superfamily. C5-methyltransferase family.</text>
</comment>
<keyword evidence="10" id="KW-1185">Reference proteome</keyword>
<dbReference type="InterPro" id="IPR001525">
    <property type="entry name" value="C5_MeTfrase"/>
</dbReference>
<dbReference type="EC" id="2.1.1.37" evidence="1"/>
<feature type="active site" evidence="6">
    <location>
        <position position="75"/>
    </location>
</feature>
<dbReference type="GO" id="GO:0009307">
    <property type="term" value="P:DNA restriction-modification system"/>
    <property type="evidence" value="ECO:0007669"/>
    <property type="project" value="UniProtKB-KW"/>
</dbReference>
<dbReference type="PROSITE" id="PS51679">
    <property type="entry name" value="SAM_MT_C5"/>
    <property type="match status" value="1"/>
</dbReference>
<sequence length="380" mass="42538">MTLRFLDLFAGIGGMRRGLEDAGMQCVGYVERDKFARRSYEAIFQTKGEWFADDIQTVCADTMPEADIWAFGFPCQDLSVAGKQLGFGGERSSLFFRVLALAGARPETDRPEWLVAENVGGFLFSNRGYDFLAAQIALAEIGYDCEWDVCNATAFGIPQHRDRVFLVGHSRSYGRRTLFPLHIDTRDPPTATHPGASRPRVTWPIPGPSLTEPRGSDLAKELIASAVATPGFLRKHQRRRFKEPDAPMFTLTSMDTHGVLVTRRGRGQDARFTLRDVATCLDASYHKGLDAHQMRTGVLVGARDSVQGEDMGILREPRIRRLTPRECWRLMGRTDEEFDRAKATHVSETQLYKQAGNSVVPQIVTALGQRIIEESRSSRL</sequence>
<dbReference type="AlphaFoldDB" id="A0A101XRF4"/>
<evidence type="ECO:0000256" key="5">
    <source>
        <dbReference type="ARBA" id="ARBA00022747"/>
    </source>
</evidence>
<dbReference type="Gene3D" id="3.90.120.30">
    <property type="match status" value="1"/>
</dbReference>
<keyword evidence="5" id="KW-0680">Restriction system</keyword>
<dbReference type="PANTHER" id="PTHR46098:SF1">
    <property type="entry name" value="TRNA (CYTOSINE(38)-C(5))-METHYLTRANSFERASE"/>
    <property type="match status" value="1"/>
</dbReference>
<dbReference type="SUPFAM" id="SSF53335">
    <property type="entry name" value="S-adenosyl-L-methionine-dependent methyltransferases"/>
    <property type="match status" value="1"/>
</dbReference>
<dbReference type="REBASE" id="147145">
    <property type="entry name" value="M.AfeITV01ORF14525P"/>
</dbReference>
<protein>
    <recommendedName>
        <fullName evidence="1">DNA (cytosine-5-)-methyltransferase</fullName>
        <ecNumber evidence="1">2.1.1.37</ecNumber>
    </recommendedName>
</protein>
<keyword evidence="4 6" id="KW-0949">S-adenosyl-L-methionine</keyword>
<dbReference type="GO" id="GO:0003886">
    <property type="term" value="F:DNA (cytosine-5-)-methyltransferase activity"/>
    <property type="evidence" value="ECO:0007669"/>
    <property type="project" value="UniProtKB-EC"/>
</dbReference>
<evidence type="ECO:0000256" key="3">
    <source>
        <dbReference type="ARBA" id="ARBA00022679"/>
    </source>
</evidence>
<evidence type="ECO:0000313" key="10">
    <source>
        <dbReference type="Proteomes" id="UP000053557"/>
    </source>
</evidence>
<evidence type="ECO:0000256" key="8">
    <source>
        <dbReference type="SAM" id="MobiDB-lite"/>
    </source>
</evidence>
<dbReference type="Gene3D" id="3.40.50.150">
    <property type="entry name" value="Vaccinia Virus protein VP39"/>
    <property type="match status" value="1"/>
</dbReference>
<evidence type="ECO:0000256" key="7">
    <source>
        <dbReference type="RuleBase" id="RU000416"/>
    </source>
</evidence>
<dbReference type="InterPro" id="IPR050750">
    <property type="entry name" value="C5-MTase"/>
</dbReference>
<evidence type="ECO:0000313" key="9">
    <source>
        <dbReference type="EMBL" id="KUO96145.1"/>
    </source>
</evidence>
<reference evidence="9 10" key="1">
    <citation type="submission" date="2015-12" db="EMBL/GenBank/DDBJ databases">
        <title>Draft genome sequence of Acidibacillus ferrooxidans ITV001, isolated from a chalcopyrite acid mine drainage site in Brazil.</title>
        <authorList>
            <person name="Dall'Agnol H."/>
            <person name="Nancucheo I."/>
            <person name="Johnson B."/>
            <person name="Oliveira R."/>
            <person name="Leite L."/>
            <person name="Pylro V."/>
            <person name="Nunes G.L."/>
            <person name="Tzotzos G."/>
            <person name="Fernandes G.R."/>
            <person name="Dutra J."/>
            <person name="Orellana S.C."/>
            <person name="Oliveira G."/>
        </authorList>
    </citation>
    <scope>NUCLEOTIDE SEQUENCE [LARGE SCALE GENOMIC DNA]</scope>
    <source>
        <strain evidence="10">ITV01</strain>
    </source>
</reference>
<dbReference type="PANTHER" id="PTHR46098">
    <property type="entry name" value="TRNA (CYTOSINE(38)-C(5))-METHYLTRANSFERASE"/>
    <property type="match status" value="1"/>
</dbReference>
<proteinExistence type="inferred from homology"/>
<name>A0A101XRF4_9BACL</name>
<evidence type="ECO:0000256" key="4">
    <source>
        <dbReference type="ARBA" id="ARBA00022691"/>
    </source>
</evidence>
<dbReference type="NCBIfam" id="TIGR00675">
    <property type="entry name" value="dcm"/>
    <property type="match status" value="1"/>
</dbReference>
<feature type="region of interest" description="Disordered" evidence="8">
    <location>
        <begin position="184"/>
        <end position="207"/>
    </location>
</feature>
<organism evidence="9 10">
    <name type="scientific">Ferroacidibacillus organovorans</name>
    <dbReference type="NCBI Taxonomy" id="1765683"/>
    <lineage>
        <taxon>Bacteria</taxon>
        <taxon>Bacillati</taxon>
        <taxon>Bacillota</taxon>
        <taxon>Bacilli</taxon>
        <taxon>Bacillales</taxon>
        <taxon>Alicyclobacillaceae</taxon>
        <taxon>Ferroacidibacillus</taxon>
    </lineage>
</organism>
<dbReference type="PRINTS" id="PR00105">
    <property type="entry name" value="C5METTRFRASE"/>
</dbReference>
<evidence type="ECO:0000256" key="1">
    <source>
        <dbReference type="ARBA" id="ARBA00011975"/>
    </source>
</evidence>
<gene>
    <name evidence="9" type="ORF">ATW55_14525</name>
</gene>
<accession>A0A101XRF4</accession>
<dbReference type="GO" id="GO:0032259">
    <property type="term" value="P:methylation"/>
    <property type="evidence" value="ECO:0007669"/>
    <property type="project" value="UniProtKB-KW"/>
</dbReference>
<evidence type="ECO:0000256" key="6">
    <source>
        <dbReference type="PROSITE-ProRule" id="PRU01016"/>
    </source>
</evidence>